<dbReference type="EMBL" id="JAMKOV010000027">
    <property type="protein sequence ID" value="KAI8035977.1"/>
    <property type="molecule type" value="Genomic_DNA"/>
</dbReference>
<comment type="caution">
    <text evidence="1">The sequence shown here is derived from an EMBL/GenBank/DDBJ whole genome shotgun (WGS) entry which is preliminary data.</text>
</comment>
<proteinExistence type="predicted"/>
<organism evidence="1 2">
    <name type="scientific">Drosophila gunungcola</name>
    <name type="common">fruit fly</name>
    <dbReference type="NCBI Taxonomy" id="103775"/>
    <lineage>
        <taxon>Eukaryota</taxon>
        <taxon>Metazoa</taxon>
        <taxon>Ecdysozoa</taxon>
        <taxon>Arthropoda</taxon>
        <taxon>Hexapoda</taxon>
        <taxon>Insecta</taxon>
        <taxon>Pterygota</taxon>
        <taxon>Neoptera</taxon>
        <taxon>Endopterygota</taxon>
        <taxon>Diptera</taxon>
        <taxon>Brachycera</taxon>
        <taxon>Muscomorpha</taxon>
        <taxon>Ephydroidea</taxon>
        <taxon>Drosophilidae</taxon>
        <taxon>Drosophila</taxon>
        <taxon>Sophophora</taxon>
    </lineage>
</organism>
<accession>A0A9Q0BKX2</accession>
<dbReference type="Proteomes" id="UP001059596">
    <property type="component" value="Unassembled WGS sequence"/>
</dbReference>
<protein>
    <submittedName>
        <fullName evidence="1">Uncharacterized protein</fullName>
    </submittedName>
</protein>
<dbReference type="AlphaFoldDB" id="A0A9Q0BKX2"/>
<reference evidence="1" key="1">
    <citation type="journal article" date="2023" name="Genome Biol. Evol.">
        <title>Long-read-based Genome Assembly of Drosophila gunungcola Reveals Fewer Chemosensory Genes in Flower-breeding Species.</title>
        <authorList>
            <person name="Negi A."/>
            <person name="Liao B.Y."/>
            <person name="Yeh S.D."/>
        </authorList>
    </citation>
    <scope>NUCLEOTIDE SEQUENCE</scope>
    <source>
        <strain evidence="1">Sukarami</strain>
    </source>
</reference>
<keyword evidence="2" id="KW-1185">Reference proteome</keyword>
<evidence type="ECO:0000313" key="1">
    <source>
        <dbReference type="EMBL" id="KAI8035977.1"/>
    </source>
</evidence>
<gene>
    <name evidence="1" type="ORF">M5D96_011241</name>
</gene>
<sequence>MFVVWKTQRMICEICFSTSYKYEVQIDDPGYILGVILSSLWL</sequence>
<evidence type="ECO:0000313" key="2">
    <source>
        <dbReference type="Proteomes" id="UP001059596"/>
    </source>
</evidence>
<name>A0A9Q0BKX2_9MUSC</name>